<dbReference type="SUPFAM" id="SSF55846">
    <property type="entry name" value="N-acetylmuramoyl-L-alanine amidase-like"/>
    <property type="match status" value="1"/>
</dbReference>
<dbReference type="RefSeq" id="WP_242021073.1">
    <property type="nucleotide sequence ID" value="NZ_CBCSDC010000016.1"/>
</dbReference>
<evidence type="ECO:0000313" key="9">
    <source>
        <dbReference type="EMBL" id="TWH81971.1"/>
    </source>
</evidence>
<dbReference type="GeneID" id="65405283"/>
<dbReference type="InterPro" id="IPR036505">
    <property type="entry name" value="Amidase/PGRP_sf"/>
</dbReference>
<keyword evidence="3" id="KW-0378">Hydrolase</keyword>
<dbReference type="AlphaFoldDB" id="A0A562JFP7"/>
<evidence type="ECO:0000256" key="6">
    <source>
        <dbReference type="ARBA" id="ARBA00032390"/>
    </source>
</evidence>
<dbReference type="PANTHER" id="PTHR30417:SF1">
    <property type="entry name" value="N-ACETYLMURAMOYL-L-ALANINE AMIDASE AMID"/>
    <property type="match status" value="1"/>
</dbReference>
<dbReference type="GO" id="GO:0071555">
    <property type="term" value="P:cell wall organization"/>
    <property type="evidence" value="ECO:0007669"/>
    <property type="project" value="UniProtKB-KW"/>
</dbReference>
<organism evidence="9 10">
    <name type="scientific">Cytobacillus oceanisediminis</name>
    <dbReference type="NCBI Taxonomy" id="665099"/>
    <lineage>
        <taxon>Bacteria</taxon>
        <taxon>Bacillati</taxon>
        <taxon>Bacillota</taxon>
        <taxon>Bacilli</taxon>
        <taxon>Bacillales</taxon>
        <taxon>Bacillaceae</taxon>
        <taxon>Cytobacillus</taxon>
    </lineage>
</organism>
<keyword evidence="7" id="KW-0732">Signal</keyword>
<feature type="signal peptide" evidence="7">
    <location>
        <begin position="1"/>
        <end position="29"/>
    </location>
</feature>
<comment type="catalytic activity">
    <reaction evidence="1">
        <text>Hydrolyzes the link between N-acetylmuramoyl residues and L-amino acid residues in certain cell-wall glycopeptides.</text>
        <dbReference type="EC" id="3.5.1.28"/>
    </reaction>
</comment>
<dbReference type="FunFam" id="3.40.80.10:FF:000006">
    <property type="entry name" value="N-acetylmuramoyl-L-alanine amidase"/>
    <property type="match status" value="1"/>
</dbReference>
<dbReference type="Gene3D" id="3.40.80.10">
    <property type="entry name" value="Peptidoglycan recognition protein-like"/>
    <property type="match status" value="1"/>
</dbReference>
<evidence type="ECO:0000256" key="3">
    <source>
        <dbReference type="ARBA" id="ARBA00022801"/>
    </source>
</evidence>
<protein>
    <recommendedName>
        <fullName evidence="2">N-acetylmuramoyl-L-alanine amidase</fullName>
        <ecNumber evidence="2">3.5.1.28</ecNumber>
    </recommendedName>
    <alternativeName>
        <fullName evidence="6">Autolysin</fullName>
    </alternativeName>
    <alternativeName>
        <fullName evidence="5">Cell wall hydrolase</fullName>
    </alternativeName>
</protein>
<dbReference type="PANTHER" id="PTHR30417">
    <property type="entry name" value="N-ACETYLMURAMOYL-L-ALANINE AMIDASE AMID"/>
    <property type="match status" value="1"/>
</dbReference>
<dbReference type="EMBL" id="VLKI01000016">
    <property type="protein sequence ID" value="TWH81971.1"/>
    <property type="molecule type" value="Genomic_DNA"/>
</dbReference>
<dbReference type="GO" id="GO:0009254">
    <property type="term" value="P:peptidoglycan turnover"/>
    <property type="evidence" value="ECO:0007669"/>
    <property type="project" value="TreeGrafter"/>
</dbReference>
<keyword evidence="10" id="KW-1185">Reference proteome</keyword>
<reference evidence="9 10" key="1">
    <citation type="journal article" date="2015" name="Stand. Genomic Sci.">
        <title>Genomic Encyclopedia of Bacterial and Archaeal Type Strains, Phase III: the genomes of soil and plant-associated and newly described type strains.</title>
        <authorList>
            <person name="Whitman W.B."/>
            <person name="Woyke T."/>
            <person name="Klenk H.P."/>
            <person name="Zhou Y."/>
            <person name="Lilburn T.G."/>
            <person name="Beck B.J."/>
            <person name="De Vos P."/>
            <person name="Vandamme P."/>
            <person name="Eisen J.A."/>
            <person name="Garrity G."/>
            <person name="Hugenholtz P."/>
            <person name="Kyrpides N.C."/>
        </authorList>
    </citation>
    <scope>NUCLEOTIDE SEQUENCE [LARGE SCALE GENOMIC DNA]</scope>
    <source>
        <strain evidence="9 10">CGMCC 1.10115</strain>
    </source>
</reference>
<dbReference type="Pfam" id="PF01510">
    <property type="entry name" value="Amidase_2"/>
    <property type="match status" value="1"/>
</dbReference>
<dbReference type="InterPro" id="IPR051206">
    <property type="entry name" value="NAMLAA_amidase_2"/>
</dbReference>
<evidence type="ECO:0000313" key="10">
    <source>
        <dbReference type="Proteomes" id="UP000318667"/>
    </source>
</evidence>
<feature type="domain" description="N-acetylmuramoyl-L-alanine amidase" evidence="8">
    <location>
        <begin position="261"/>
        <end position="399"/>
    </location>
</feature>
<dbReference type="Proteomes" id="UP000318667">
    <property type="component" value="Unassembled WGS sequence"/>
</dbReference>
<comment type="caution">
    <text evidence="9">The sequence shown here is derived from an EMBL/GenBank/DDBJ whole genome shotgun (WGS) entry which is preliminary data.</text>
</comment>
<dbReference type="Gene3D" id="1.10.530.10">
    <property type="match status" value="1"/>
</dbReference>
<evidence type="ECO:0000256" key="7">
    <source>
        <dbReference type="SAM" id="SignalP"/>
    </source>
</evidence>
<dbReference type="SMART" id="SM00644">
    <property type="entry name" value="Ami_2"/>
    <property type="match status" value="1"/>
</dbReference>
<dbReference type="InterPro" id="IPR002502">
    <property type="entry name" value="Amidase_domain"/>
</dbReference>
<evidence type="ECO:0000256" key="5">
    <source>
        <dbReference type="ARBA" id="ARBA00030881"/>
    </source>
</evidence>
<sequence length="632" mass="69792">MKFKKICSAILTFSLTASLLAVPASFSTASVTTQATEISFESSSLQKTFEKAAKEFGVSESVLLAVAYNQTRWEQHEGQSEAGGYGIMNLVDLPADLSARGKHDDGLIEAEASSISSLNAAAKLLNADPETLKKDSEQNIRGGAALLAEYARQTTGELPSDPADWYGAVVKFSGTDQEAIAKDFADQVYATIQQGAERKNHDGQRVALNGQEITPNKNTASSIPLRNTKYTNTDCPNGLDCTFIPAAYKQFSSSTGNYGNYDIANRPEDDLDIRYIIIHDIEGSAQSAISHFQNQSYVSAHYVIDSATGKITQMVRPEDVPWHAGNWYFNMHSIGLEHEGFAAEGADWYSEQMYRSTAKLVKYLSERFGIPLDRQHIIGHDEIPGLTAAKHRGMHWDPGAYWDWGHFFDLLGASINPSDGDKDSDIVTIRPNYNTNQPDFTYRGIEQELESSSLIHLYREPSFDAPLVRDPVLHSGGNSTRNINDWGNKAAIGQSFYKAGQEGDWTAIYYGGQKAWFYNPNNTNSVPGSGTLITPKEGLDSIPVYGAAYPDDAAYDEAGIAEWARGKAQVLYQMPAGQIYTATAPIQSDYYHAKYYNDPATNKVVKGNDEYYQIFYNHRLGFVKKSDVEVVK</sequence>
<keyword evidence="4" id="KW-0961">Cell wall biogenesis/degradation</keyword>
<name>A0A562JFP7_9BACI</name>
<dbReference type="GO" id="GO:0008745">
    <property type="term" value="F:N-acetylmuramoyl-L-alanine amidase activity"/>
    <property type="evidence" value="ECO:0007669"/>
    <property type="project" value="UniProtKB-EC"/>
</dbReference>
<accession>A0A562JFP7</accession>
<gene>
    <name evidence="9" type="ORF">IQ19_04170</name>
</gene>
<evidence type="ECO:0000256" key="2">
    <source>
        <dbReference type="ARBA" id="ARBA00011901"/>
    </source>
</evidence>
<feature type="chain" id="PRO_5021777742" description="N-acetylmuramoyl-L-alanine amidase" evidence="7">
    <location>
        <begin position="30"/>
        <end position="632"/>
    </location>
</feature>
<dbReference type="EC" id="3.5.1.28" evidence="2"/>
<dbReference type="CDD" id="cd06583">
    <property type="entry name" value="PGRP"/>
    <property type="match status" value="1"/>
</dbReference>
<proteinExistence type="predicted"/>
<evidence type="ECO:0000259" key="8">
    <source>
        <dbReference type="SMART" id="SM00644"/>
    </source>
</evidence>
<evidence type="ECO:0000256" key="1">
    <source>
        <dbReference type="ARBA" id="ARBA00001561"/>
    </source>
</evidence>
<evidence type="ECO:0000256" key="4">
    <source>
        <dbReference type="ARBA" id="ARBA00023316"/>
    </source>
</evidence>
<dbReference type="GO" id="GO:0009253">
    <property type="term" value="P:peptidoglycan catabolic process"/>
    <property type="evidence" value="ECO:0007669"/>
    <property type="project" value="InterPro"/>
</dbReference>